<evidence type="ECO:0000313" key="7">
    <source>
        <dbReference type="Proteomes" id="UP001595636"/>
    </source>
</evidence>
<evidence type="ECO:0000256" key="3">
    <source>
        <dbReference type="ARBA" id="ARBA00023163"/>
    </source>
</evidence>
<dbReference type="InterPro" id="IPR036271">
    <property type="entry name" value="Tet_transcr_reg_TetR-rel_C_sf"/>
</dbReference>
<name>A0ABV7TTL0_9NEIS</name>
<feature type="DNA-binding region" description="H-T-H motif" evidence="4">
    <location>
        <begin position="32"/>
        <end position="51"/>
    </location>
</feature>
<dbReference type="Gene3D" id="1.10.357.10">
    <property type="entry name" value="Tetracycline Repressor, domain 2"/>
    <property type="match status" value="1"/>
</dbReference>
<dbReference type="EMBL" id="JBHRYH010000017">
    <property type="protein sequence ID" value="MFC3626104.1"/>
    <property type="molecule type" value="Genomic_DNA"/>
</dbReference>
<dbReference type="InterPro" id="IPR001647">
    <property type="entry name" value="HTH_TetR"/>
</dbReference>
<dbReference type="SUPFAM" id="SSF48498">
    <property type="entry name" value="Tetracyclin repressor-like, C-terminal domain"/>
    <property type="match status" value="1"/>
</dbReference>
<keyword evidence="3" id="KW-0804">Transcription</keyword>
<protein>
    <submittedName>
        <fullName evidence="6">TetR/AcrR family transcriptional regulator</fullName>
    </submittedName>
</protein>
<reference evidence="7" key="1">
    <citation type="journal article" date="2019" name="Int. J. Syst. Evol. Microbiol.">
        <title>The Global Catalogue of Microorganisms (GCM) 10K type strain sequencing project: providing services to taxonomists for standard genome sequencing and annotation.</title>
        <authorList>
            <consortium name="The Broad Institute Genomics Platform"/>
            <consortium name="The Broad Institute Genome Sequencing Center for Infectious Disease"/>
            <person name="Wu L."/>
            <person name="Ma J."/>
        </authorList>
    </citation>
    <scope>NUCLEOTIDE SEQUENCE [LARGE SCALE GENOMIC DNA]</scope>
    <source>
        <strain evidence="7">KCTC 42195</strain>
    </source>
</reference>
<dbReference type="RefSeq" id="WP_390278389.1">
    <property type="nucleotide sequence ID" value="NZ_JBHRYH010000017.1"/>
</dbReference>
<evidence type="ECO:0000256" key="4">
    <source>
        <dbReference type="PROSITE-ProRule" id="PRU00335"/>
    </source>
</evidence>
<dbReference type="PRINTS" id="PR00455">
    <property type="entry name" value="HTHTETR"/>
</dbReference>
<evidence type="ECO:0000256" key="2">
    <source>
        <dbReference type="ARBA" id="ARBA00023125"/>
    </source>
</evidence>
<keyword evidence="1" id="KW-0805">Transcription regulation</keyword>
<dbReference type="Proteomes" id="UP001595636">
    <property type="component" value="Unassembled WGS sequence"/>
</dbReference>
<dbReference type="PANTHER" id="PTHR47506:SF1">
    <property type="entry name" value="HTH-TYPE TRANSCRIPTIONAL REGULATOR YJDC"/>
    <property type="match status" value="1"/>
</dbReference>
<dbReference type="InterPro" id="IPR009057">
    <property type="entry name" value="Homeodomain-like_sf"/>
</dbReference>
<evidence type="ECO:0000313" key="6">
    <source>
        <dbReference type="EMBL" id="MFC3626104.1"/>
    </source>
</evidence>
<feature type="domain" description="HTH tetR-type" evidence="5">
    <location>
        <begin position="9"/>
        <end position="69"/>
    </location>
</feature>
<accession>A0ABV7TTL0</accession>
<dbReference type="SUPFAM" id="SSF46689">
    <property type="entry name" value="Homeodomain-like"/>
    <property type="match status" value="1"/>
</dbReference>
<evidence type="ECO:0000259" key="5">
    <source>
        <dbReference type="PROSITE" id="PS50977"/>
    </source>
</evidence>
<gene>
    <name evidence="6" type="ORF">ACFOKJ_08135</name>
</gene>
<evidence type="ECO:0000256" key="1">
    <source>
        <dbReference type="ARBA" id="ARBA00023015"/>
    </source>
</evidence>
<keyword evidence="7" id="KW-1185">Reference proteome</keyword>
<dbReference type="PROSITE" id="PS50977">
    <property type="entry name" value="HTH_TETR_2"/>
    <property type="match status" value="1"/>
</dbReference>
<proteinExistence type="predicted"/>
<keyword evidence="2 4" id="KW-0238">DNA-binding</keyword>
<organism evidence="6 7">
    <name type="scientific">Vogesella amnigena</name>
    <dbReference type="NCBI Taxonomy" id="1507449"/>
    <lineage>
        <taxon>Bacteria</taxon>
        <taxon>Pseudomonadati</taxon>
        <taxon>Pseudomonadota</taxon>
        <taxon>Betaproteobacteria</taxon>
        <taxon>Neisseriales</taxon>
        <taxon>Chromobacteriaceae</taxon>
        <taxon>Vogesella</taxon>
    </lineage>
</organism>
<comment type="caution">
    <text evidence="6">The sequence shown here is derived from an EMBL/GenBank/DDBJ whole genome shotgun (WGS) entry which is preliminary data.</text>
</comment>
<dbReference type="PANTHER" id="PTHR47506">
    <property type="entry name" value="TRANSCRIPTIONAL REGULATORY PROTEIN"/>
    <property type="match status" value="1"/>
</dbReference>
<sequence>MTAANDARQDTRKKILDLAESLLLTRGFNAFSYQHISAELGVRNAAIHYHFARKTDLGMALIERYRRRFARFVAAQAGLAPVEQLTRYYSLSDSYHQRQQICPSGILSAELHTLPPEMQQVAAAFVAEMRAWAVDIVARGRADGSMHYAGSAEGMGALLFAALQGALQLARFDPDAISGIKTQLAALLGLAAAGDHN</sequence>
<dbReference type="Pfam" id="PF00440">
    <property type="entry name" value="TetR_N"/>
    <property type="match status" value="1"/>
</dbReference>